<dbReference type="EMBL" id="MCIF01000002">
    <property type="protein sequence ID" value="RAQ94462.1"/>
    <property type="molecule type" value="Genomic_DNA"/>
</dbReference>
<dbReference type="AlphaFoldDB" id="A0A328VEK2"/>
<proteinExistence type="predicted"/>
<sequence length="66" mass="7685">MTLVSGFREKERATRFTHTHELSSFPGDRFLPLEKRGCSEQAAQPGQQEGIFSISIYRSWRSRLRL</sequence>
<keyword evidence="2" id="KW-1185">Reference proteome</keyword>
<organism evidence="1 2">
    <name type="scientific">Thermogemmatispora tikiterensis</name>
    <dbReference type="NCBI Taxonomy" id="1825093"/>
    <lineage>
        <taxon>Bacteria</taxon>
        <taxon>Bacillati</taxon>
        <taxon>Chloroflexota</taxon>
        <taxon>Ktedonobacteria</taxon>
        <taxon>Thermogemmatisporales</taxon>
        <taxon>Thermogemmatisporaceae</taxon>
        <taxon>Thermogemmatispora</taxon>
    </lineage>
</organism>
<gene>
    <name evidence="1" type="ORF">A4R35_02880</name>
</gene>
<reference evidence="1 2" key="1">
    <citation type="submission" date="2016-08" db="EMBL/GenBank/DDBJ databases">
        <title>Analysis of Carbohydrate Active Enzymes in Thermogemmatispora T81 Reveals Carbohydrate Degradation Ability.</title>
        <authorList>
            <person name="Tomazini A."/>
            <person name="Lal S."/>
            <person name="Stott M."/>
            <person name="Henrissat B."/>
            <person name="Polikarpov I."/>
            <person name="Sparling R."/>
            <person name="Levin D.B."/>
        </authorList>
    </citation>
    <scope>NUCLEOTIDE SEQUENCE [LARGE SCALE GENOMIC DNA]</scope>
    <source>
        <strain evidence="1 2">T81</strain>
    </source>
</reference>
<name>A0A328VEK2_9CHLR</name>
<dbReference type="Proteomes" id="UP000248706">
    <property type="component" value="Unassembled WGS sequence"/>
</dbReference>
<evidence type="ECO:0000313" key="1">
    <source>
        <dbReference type="EMBL" id="RAQ94462.1"/>
    </source>
</evidence>
<evidence type="ECO:0000313" key="2">
    <source>
        <dbReference type="Proteomes" id="UP000248706"/>
    </source>
</evidence>
<protein>
    <submittedName>
        <fullName evidence="1">Uncharacterized protein</fullName>
    </submittedName>
</protein>
<accession>A0A328VEK2</accession>
<comment type="caution">
    <text evidence="1">The sequence shown here is derived from an EMBL/GenBank/DDBJ whole genome shotgun (WGS) entry which is preliminary data.</text>
</comment>